<dbReference type="InterPro" id="IPR036388">
    <property type="entry name" value="WH-like_DNA-bd_sf"/>
</dbReference>
<organism evidence="3 4">
    <name type="scientific">Leifsonia xyli subsp. xyli</name>
    <dbReference type="NCBI Taxonomy" id="59736"/>
    <lineage>
        <taxon>Bacteria</taxon>
        <taxon>Bacillati</taxon>
        <taxon>Actinomycetota</taxon>
        <taxon>Actinomycetes</taxon>
        <taxon>Micrococcales</taxon>
        <taxon>Microbacteriaceae</taxon>
        <taxon>Leifsonia</taxon>
    </lineage>
</organism>
<evidence type="ECO:0000256" key="1">
    <source>
        <dbReference type="SAM" id="MobiDB-lite"/>
    </source>
</evidence>
<reference evidence="3 4" key="1">
    <citation type="submission" date="2015-11" db="EMBL/GenBank/DDBJ databases">
        <authorList>
            <person name="Zhang Y."/>
            <person name="Guo Z."/>
        </authorList>
    </citation>
    <scope>NUCLEOTIDE SEQUENCE [LARGE SCALE GENOMIC DNA]</scope>
    <source>
        <strain evidence="4">gdw1</strain>
    </source>
</reference>
<dbReference type="SUPFAM" id="SSF46785">
    <property type="entry name" value="Winged helix' DNA-binding domain"/>
    <property type="match status" value="1"/>
</dbReference>
<protein>
    <submittedName>
        <fullName evidence="3">PadR family transcriptional regulator</fullName>
    </submittedName>
</protein>
<evidence type="ECO:0000313" key="4">
    <source>
        <dbReference type="Proteomes" id="UP000094426"/>
    </source>
</evidence>
<dbReference type="Gene3D" id="1.10.10.10">
    <property type="entry name" value="Winged helix-like DNA-binding domain superfamily/Winged helix DNA-binding domain"/>
    <property type="match status" value="1"/>
</dbReference>
<accession>A0A1E2SIA2</accession>
<feature type="domain" description="Transcription regulator PadR N-terminal" evidence="2">
    <location>
        <begin position="8"/>
        <end position="76"/>
    </location>
</feature>
<dbReference type="PANTHER" id="PTHR43252:SF2">
    <property type="entry name" value="TRANSCRIPTION REGULATOR, PADR-LIKE FAMILY"/>
    <property type="match status" value="1"/>
</dbReference>
<dbReference type="InterPro" id="IPR005149">
    <property type="entry name" value="Tscrpt_reg_PadR_N"/>
</dbReference>
<evidence type="ECO:0000259" key="2">
    <source>
        <dbReference type="Pfam" id="PF03551"/>
    </source>
</evidence>
<dbReference type="Proteomes" id="UP000094426">
    <property type="component" value="Unassembled WGS sequence"/>
</dbReference>
<proteinExistence type="predicted"/>
<evidence type="ECO:0000313" key="3">
    <source>
        <dbReference type="EMBL" id="ODA89477.1"/>
    </source>
</evidence>
<name>A0A1E2SIA2_LEIXY</name>
<dbReference type="AlphaFoldDB" id="A0A1E2SIA2"/>
<dbReference type="InterPro" id="IPR036390">
    <property type="entry name" value="WH_DNA-bd_sf"/>
</dbReference>
<dbReference type="Pfam" id="PF03551">
    <property type="entry name" value="PadR"/>
    <property type="match status" value="1"/>
</dbReference>
<dbReference type="RefSeq" id="WP_041767320.1">
    <property type="nucleotide sequence ID" value="NZ_LNZG01000046.1"/>
</dbReference>
<dbReference type="OrthoDB" id="3186544at2"/>
<comment type="caution">
    <text evidence="3">The sequence shown here is derived from an EMBL/GenBank/DDBJ whole genome shotgun (WGS) entry which is preliminary data.</text>
</comment>
<gene>
    <name evidence="3" type="ORF">ATY41_05135</name>
</gene>
<feature type="region of interest" description="Disordered" evidence="1">
    <location>
        <begin position="165"/>
        <end position="197"/>
    </location>
</feature>
<dbReference type="EMBL" id="LNZG01000046">
    <property type="protein sequence ID" value="ODA89477.1"/>
    <property type="molecule type" value="Genomic_DNA"/>
</dbReference>
<dbReference type="PANTHER" id="PTHR43252">
    <property type="entry name" value="TRANSCRIPTIONAL REGULATOR YQJI"/>
    <property type="match status" value="1"/>
</dbReference>
<sequence length="197" mass="21089">MSVQFGFLAILTQGPAYGSQLQSEFLLRAAHRRQLNAGQVYSTLERMVRQGLVRPDGKTEDGLPLYALTDAGSAQAHTWLTGGSLNARPDWEEMQDQVLIASSIAGAKPAAVVGGYRAVLAERIRGLSHDADSRALLTANRAAELGAKAALAWLDEVAATLAAHPDALVQPRSPERPRRGRRPSAATAERSFPAALR</sequence>